<dbReference type="STRING" id="546266.NEIMUCOT_05202"/>
<dbReference type="EMBL" id="ACDX02000009">
    <property type="protein sequence ID" value="EFC88256.1"/>
    <property type="molecule type" value="Genomic_DNA"/>
</dbReference>
<sequence>MAPRLFQKPNRVRITDSYLSLKRQACGLLTLSLALSHEERESGCQTLTFSGLPDI</sequence>
<protein>
    <submittedName>
        <fullName evidence="1">Uncharacterized protein</fullName>
    </submittedName>
</protein>
<evidence type="ECO:0000313" key="2">
    <source>
        <dbReference type="Proteomes" id="UP000003344"/>
    </source>
</evidence>
<organism evidence="1 2">
    <name type="scientific">Neisseria mucosa (strain ATCC 25996 / DSM 4631 / NCTC 10774 / M26)</name>
    <dbReference type="NCBI Taxonomy" id="546266"/>
    <lineage>
        <taxon>Bacteria</taxon>
        <taxon>Pseudomonadati</taxon>
        <taxon>Pseudomonadota</taxon>
        <taxon>Betaproteobacteria</taxon>
        <taxon>Neisseriales</taxon>
        <taxon>Neisseriaceae</taxon>
        <taxon>Neisseria</taxon>
    </lineage>
</organism>
<evidence type="ECO:0000313" key="1">
    <source>
        <dbReference type="EMBL" id="EFC88256.1"/>
    </source>
</evidence>
<name>D2ZX53_NEIM2</name>
<gene>
    <name evidence="1" type="ORF">NEIMUCOT_05202</name>
</gene>
<comment type="caution">
    <text evidence="1">The sequence shown here is derived from an EMBL/GenBank/DDBJ whole genome shotgun (WGS) entry which is preliminary data.</text>
</comment>
<dbReference type="Proteomes" id="UP000003344">
    <property type="component" value="Unassembled WGS sequence"/>
</dbReference>
<dbReference type="AlphaFoldDB" id="D2ZX53"/>
<accession>D2ZX53</accession>
<proteinExistence type="predicted"/>
<reference evidence="1 2" key="1">
    <citation type="submission" date="2009-10" db="EMBL/GenBank/DDBJ databases">
        <authorList>
            <person name="Weinstock G."/>
            <person name="Sodergren E."/>
            <person name="Clifton S."/>
            <person name="Fulton L."/>
            <person name="Fulton B."/>
            <person name="Courtney L."/>
            <person name="Fronick C."/>
            <person name="Harrison M."/>
            <person name="Strong C."/>
            <person name="Farmer C."/>
            <person name="Delahaunty K."/>
            <person name="Markovic C."/>
            <person name="Hall O."/>
            <person name="Minx P."/>
            <person name="Tomlinson C."/>
            <person name="Mitreva M."/>
            <person name="Nelson J."/>
            <person name="Hou S."/>
            <person name="Wollam A."/>
            <person name="Pepin K.H."/>
            <person name="Johnson M."/>
            <person name="Bhonagiri V."/>
            <person name="Nash W.E."/>
            <person name="Warren W."/>
            <person name="Chinwalla A."/>
            <person name="Mardis E.R."/>
            <person name="Wilson R.K."/>
        </authorList>
    </citation>
    <scope>NUCLEOTIDE SEQUENCE [LARGE SCALE GENOMIC DNA]</scope>
    <source>
        <strain evidence="2">ATCC 25996 / DSM 4631 / NCTC 10774 / M26</strain>
    </source>
</reference>